<dbReference type="AlphaFoldDB" id="A0A5C3LIT6"/>
<keyword evidence="2" id="KW-1185">Reference proteome</keyword>
<evidence type="ECO:0000313" key="1">
    <source>
        <dbReference type="EMBL" id="TFK32535.1"/>
    </source>
</evidence>
<evidence type="ECO:0008006" key="3">
    <source>
        <dbReference type="Google" id="ProtNLM"/>
    </source>
</evidence>
<proteinExistence type="predicted"/>
<name>A0A5C3LIT6_9AGAR</name>
<dbReference type="Proteomes" id="UP000308652">
    <property type="component" value="Unassembled WGS sequence"/>
</dbReference>
<sequence length="175" mass="20319">PHPDQGGQRITREWLLGLMPWDCTWHFQMTAHEINHMFEALSIPTEWVTATCSKFDGIEALCLLLTQLCSAGDMYLLLMQYDCSQSAISEIINELVIYLDERWKHLPDCDCHHLLHPSQLAQYAEAIHMQGSPLPSIFRFIDSTIRHICHPTWFQWQAYSGHKKSHALKFQAIML</sequence>
<dbReference type="EMBL" id="ML213671">
    <property type="protein sequence ID" value="TFK32535.1"/>
    <property type="molecule type" value="Genomic_DNA"/>
</dbReference>
<feature type="non-terminal residue" evidence="1">
    <location>
        <position position="175"/>
    </location>
</feature>
<accession>A0A5C3LIT6</accession>
<dbReference type="STRING" id="68775.A0A5C3LIT6"/>
<reference evidence="1 2" key="1">
    <citation type="journal article" date="2019" name="Nat. Ecol. Evol.">
        <title>Megaphylogeny resolves global patterns of mushroom evolution.</title>
        <authorList>
            <person name="Varga T."/>
            <person name="Krizsan K."/>
            <person name="Foldi C."/>
            <person name="Dima B."/>
            <person name="Sanchez-Garcia M."/>
            <person name="Sanchez-Ramirez S."/>
            <person name="Szollosi G.J."/>
            <person name="Szarkandi J.G."/>
            <person name="Papp V."/>
            <person name="Albert L."/>
            <person name="Andreopoulos W."/>
            <person name="Angelini C."/>
            <person name="Antonin V."/>
            <person name="Barry K.W."/>
            <person name="Bougher N.L."/>
            <person name="Buchanan P."/>
            <person name="Buyck B."/>
            <person name="Bense V."/>
            <person name="Catcheside P."/>
            <person name="Chovatia M."/>
            <person name="Cooper J."/>
            <person name="Damon W."/>
            <person name="Desjardin D."/>
            <person name="Finy P."/>
            <person name="Geml J."/>
            <person name="Haridas S."/>
            <person name="Hughes K."/>
            <person name="Justo A."/>
            <person name="Karasinski D."/>
            <person name="Kautmanova I."/>
            <person name="Kiss B."/>
            <person name="Kocsube S."/>
            <person name="Kotiranta H."/>
            <person name="LaButti K.M."/>
            <person name="Lechner B.E."/>
            <person name="Liimatainen K."/>
            <person name="Lipzen A."/>
            <person name="Lukacs Z."/>
            <person name="Mihaltcheva S."/>
            <person name="Morgado L.N."/>
            <person name="Niskanen T."/>
            <person name="Noordeloos M.E."/>
            <person name="Ohm R.A."/>
            <person name="Ortiz-Santana B."/>
            <person name="Ovrebo C."/>
            <person name="Racz N."/>
            <person name="Riley R."/>
            <person name="Savchenko A."/>
            <person name="Shiryaev A."/>
            <person name="Soop K."/>
            <person name="Spirin V."/>
            <person name="Szebenyi C."/>
            <person name="Tomsovsky M."/>
            <person name="Tulloss R.E."/>
            <person name="Uehling J."/>
            <person name="Grigoriev I.V."/>
            <person name="Vagvolgyi C."/>
            <person name="Papp T."/>
            <person name="Martin F.M."/>
            <person name="Miettinen O."/>
            <person name="Hibbett D.S."/>
            <person name="Nagy L.G."/>
        </authorList>
    </citation>
    <scope>NUCLEOTIDE SEQUENCE [LARGE SCALE GENOMIC DNA]</scope>
    <source>
        <strain evidence="1 2">CBS 166.37</strain>
    </source>
</reference>
<gene>
    <name evidence="1" type="ORF">BDQ12DRAFT_590379</name>
</gene>
<protein>
    <recommendedName>
        <fullName evidence="3">Transposase Helix-turn-helix domain-containing protein</fullName>
    </recommendedName>
</protein>
<feature type="non-terminal residue" evidence="1">
    <location>
        <position position="1"/>
    </location>
</feature>
<dbReference type="OrthoDB" id="5945905at2759"/>
<organism evidence="1 2">
    <name type="scientific">Crucibulum laeve</name>
    <dbReference type="NCBI Taxonomy" id="68775"/>
    <lineage>
        <taxon>Eukaryota</taxon>
        <taxon>Fungi</taxon>
        <taxon>Dikarya</taxon>
        <taxon>Basidiomycota</taxon>
        <taxon>Agaricomycotina</taxon>
        <taxon>Agaricomycetes</taxon>
        <taxon>Agaricomycetidae</taxon>
        <taxon>Agaricales</taxon>
        <taxon>Agaricineae</taxon>
        <taxon>Nidulariaceae</taxon>
        <taxon>Crucibulum</taxon>
    </lineage>
</organism>
<evidence type="ECO:0000313" key="2">
    <source>
        <dbReference type="Proteomes" id="UP000308652"/>
    </source>
</evidence>